<comment type="caution">
    <text evidence="3">The sequence shown here is derived from an EMBL/GenBank/DDBJ whole genome shotgun (WGS) entry which is preliminary data.</text>
</comment>
<feature type="transmembrane region" description="Helical" evidence="1">
    <location>
        <begin position="51"/>
        <end position="71"/>
    </location>
</feature>
<protein>
    <submittedName>
        <fullName evidence="3">Uncharacterized protein</fullName>
    </submittedName>
</protein>
<evidence type="ECO:0000313" key="5">
    <source>
        <dbReference type="Proteomes" id="UP000654075"/>
    </source>
</evidence>
<dbReference type="AlphaFoldDB" id="A0A813KNG0"/>
<dbReference type="Proteomes" id="UP000654075">
    <property type="component" value="Unassembled WGS sequence"/>
</dbReference>
<reference evidence="3" key="1">
    <citation type="submission" date="2021-02" db="EMBL/GenBank/DDBJ databases">
        <authorList>
            <person name="Dougan E. K."/>
            <person name="Rhodes N."/>
            <person name="Thang M."/>
            <person name="Chan C."/>
        </authorList>
    </citation>
    <scope>NUCLEOTIDE SEQUENCE</scope>
</reference>
<feature type="non-terminal residue" evidence="3">
    <location>
        <position position="94"/>
    </location>
</feature>
<evidence type="ECO:0000313" key="4">
    <source>
        <dbReference type="Proteomes" id="UP000626109"/>
    </source>
</evidence>
<dbReference type="Proteomes" id="UP000626109">
    <property type="component" value="Unassembled WGS sequence"/>
</dbReference>
<sequence length="94" mass="10013">MQAAFACSSDMASLLSHAVPAAGRGRLQLPAGAPRPVAPPRTRLLYQLRRGLVWAAAILFAGSVVAAAARLRRLRRLRGRCLPPAADVPEDFKA</sequence>
<keyword evidence="1" id="KW-0472">Membrane</keyword>
<proteinExistence type="predicted"/>
<evidence type="ECO:0000313" key="2">
    <source>
        <dbReference type="EMBL" id="CAE8589544.1"/>
    </source>
</evidence>
<organism evidence="3 4">
    <name type="scientific">Polarella glacialis</name>
    <name type="common">Dinoflagellate</name>
    <dbReference type="NCBI Taxonomy" id="89957"/>
    <lineage>
        <taxon>Eukaryota</taxon>
        <taxon>Sar</taxon>
        <taxon>Alveolata</taxon>
        <taxon>Dinophyceae</taxon>
        <taxon>Suessiales</taxon>
        <taxon>Suessiaceae</taxon>
        <taxon>Polarella</taxon>
    </lineage>
</organism>
<gene>
    <name evidence="2" type="ORF">PGLA1383_LOCUS8300</name>
    <name evidence="3" type="ORF">PGLA2088_LOCUS33500</name>
</gene>
<dbReference type="EMBL" id="CAJNNW010030901">
    <property type="protein sequence ID" value="CAE8705044.1"/>
    <property type="molecule type" value="Genomic_DNA"/>
</dbReference>
<evidence type="ECO:0000256" key="1">
    <source>
        <dbReference type="SAM" id="Phobius"/>
    </source>
</evidence>
<keyword evidence="1" id="KW-1133">Transmembrane helix</keyword>
<name>A0A813KNG0_POLGL</name>
<evidence type="ECO:0000313" key="3">
    <source>
        <dbReference type="EMBL" id="CAE8705044.1"/>
    </source>
</evidence>
<keyword evidence="1" id="KW-0812">Transmembrane</keyword>
<accession>A0A813KNG0</accession>
<dbReference type="EMBL" id="CAJNNV010003746">
    <property type="protein sequence ID" value="CAE8589544.1"/>
    <property type="molecule type" value="Genomic_DNA"/>
</dbReference>
<keyword evidence="5" id="KW-1185">Reference proteome</keyword>